<dbReference type="Proteomes" id="UP000272503">
    <property type="component" value="Unassembled WGS sequence"/>
</dbReference>
<proteinExistence type="predicted"/>
<evidence type="ECO:0000313" key="1">
    <source>
        <dbReference type="EMBL" id="RLP76899.1"/>
    </source>
</evidence>
<sequence length="219" mass="23012">MLPSRAERSVTPRSSVLAPLAVTLGALALVLTGCTATNGDAKSAELSLPEVIATVASDVGARCADPTVTPEGTSVDEPTLVLVDGFSAPGVREHLREESTESALIWSDEVSWVNMNEVHDAISDQSPIPVRESGTPNRTNFAEILAGTAQTPGLLGYYAQSREYHSFTVTCQNEPGKTYPVSYATWGTDDLGIIDCALTLPATASAPAQQAAREYCVAS</sequence>
<protein>
    <submittedName>
        <fullName evidence="1">Uncharacterized protein</fullName>
    </submittedName>
</protein>
<dbReference type="EMBL" id="RCUX01000003">
    <property type="protein sequence ID" value="RLP76899.1"/>
    <property type="molecule type" value="Genomic_DNA"/>
</dbReference>
<gene>
    <name evidence="1" type="ORF">D9V32_04520</name>
</gene>
<name>A0A3L7A983_9MICO</name>
<dbReference type="RefSeq" id="WP_121647709.1">
    <property type="nucleotide sequence ID" value="NZ_RCUX01000003.1"/>
</dbReference>
<evidence type="ECO:0000313" key="2">
    <source>
        <dbReference type="Proteomes" id="UP000272503"/>
    </source>
</evidence>
<dbReference type="PROSITE" id="PS51257">
    <property type="entry name" value="PROKAR_LIPOPROTEIN"/>
    <property type="match status" value="1"/>
</dbReference>
<dbReference type="AlphaFoldDB" id="A0A3L7A983"/>
<comment type="caution">
    <text evidence="1">The sequence shown here is derived from an EMBL/GenBank/DDBJ whole genome shotgun (WGS) entry which is preliminary data.</text>
</comment>
<reference evidence="1 2" key="1">
    <citation type="submission" date="2018-10" db="EMBL/GenBank/DDBJ databases">
        <authorList>
            <person name="Li J."/>
        </authorList>
    </citation>
    <scope>NUCLEOTIDE SEQUENCE [LARGE SCALE GENOMIC DNA]</scope>
    <source>
        <strain evidence="1 2">IF 016277</strain>
    </source>
</reference>
<keyword evidence="2" id="KW-1185">Reference proteome</keyword>
<organism evidence="1 2">
    <name type="scientific">Mycetocola tolaasinivorans</name>
    <dbReference type="NCBI Taxonomy" id="76635"/>
    <lineage>
        <taxon>Bacteria</taxon>
        <taxon>Bacillati</taxon>
        <taxon>Actinomycetota</taxon>
        <taxon>Actinomycetes</taxon>
        <taxon>Micrococcales</taxon>
        <taxon>Microbacteriaceae</taxon>
        <taxon>Mycetocola</taxon>
    </lineage>
</organism>
<accession>A0A3L7A983</accession>
<dbReference type="OrthoDB" id="4966132at2"/>